<protein>
    <submittedName>
        <fullName evidence="2">FAD dependent oxidoreductase</fullName>
    </submittedName>
</protein>
<organism evidence="2 3">
    <name type="scientific">Burkholderia multivorans CGD2</name>
    <dbReference type="NCBI Taxonomy" id="513052"/>
    <lineage>
        <taxon>Bacteria</taxon>
        <taxon>Pseudomonadati</taxon>
        <taxon>Pseudomonadota</taxon>
        <taxon>Betaproteobacteria</taxon>
        <taxon>Burkholderiales</taxon>
        <taxon>Burkholderiaceae</taxon>
        <taxon>Burkholderia</taxon>
        <taxon>Burkholderia cepacia complex</taxon>
    </lineage>
</organism>
<dbReference type="InterPro" id="IPR024000">
    <property type="entry name" value="CHP04046_FMN-dependent"/>
</dbReference>
<dbReference type="EMBL" id="ACFC01000004">
    <property type="protein sequence ID" value="EEE07273.1"/>
    <property type="molecule type" value="Genomic_DNA"/>
</dbReference>
<evidence type="ECO:0000313" key="2">
    <source>
        <dbReference type="EMBL" id="EEE07273.1"/>
    </source>
</evidence>
<dbReference type="InterPro" id="IPR036188">
    <property type="entry name" value="FAD/NAD-bd_sf"/>
</dbReference>
<proteinExistence type="predicted"/>
<reference evidence="2 3" key="1">
    <citation type="journal article" date="2012" name="J. Bacteriol.">
        <title>Draft Genome Sequence Determination for Cystic Fibrosis and Chronic Granulomatous Disease Burkholderia multivorans Isolates.</title>
        <authorList>
            <person name="Varga J.J."/>
            <person name="Losada L."/>
            <person name="Zelazny A.M."/>
            <person name="Brinkac L."/>
            <person name="Harkins D."/>
            <person name="Radune D."/>
            <person name="Hostetler J."/>
            <person name="Sampaio E.P."/>
            <person name="Ronning C.M."/>
            <person name="Nierman W.C."/>
            <person name="Greenberg D.E."/>
            <person name="Holland S.M."/>
            <person name="Goldberg J.B."/>
        </authorList>
    </citation>
    <scope>NUCLEOTIDE SEQUENCE [LARGE SCALE GENOMIC DNA]</scope>
    <source>
        <strain evidence="2 3">CGD2</strain>
    </source>
</reference>
<comment type="caution">
    <text evidence="2">The sequence shown here is derived from an EMBL/GenBank/DDBJ whole genome shotgun (WGS) entry which is preliminary data.</text>
</comment>
<dbReference type="PANTHER" id="PTHR43539">
    <property type="entry name" value="FLAVIN-BINDING MONOOXYGENASE-LIKE PROTEIN (AFU_ORTHOLOGUE AFUA_4G09220)"/>
    <property type="match status" value="1"/>
</dbReference>
<dbReference type="GO" id="GO:0004497">
    <property type="term" value="F:monooxygenase activity"/>
    <property type="evidence" value="ECO:0007669"/>
    <property type="project" value="TreeGrafter"/>
</dbReference>
<dbReference type="PRINTS" id="PR00368">
    <property type="entry name" value="FADPNR"/>
</dbReference>
<sequence>MRRMARSNPLSSSTHIQDCIMSSEPVVSSSLPDSDSHLRVAVIGGGQAGLSISYYLKQAGIDHLVFEKETVTHTWRKQRWDAFCLVTPNWQCALPGYPYRGADPHGFMTKDEIVEYLDGFIRSVDAPVLEHTAVERVTRDADGRYRIATSRGAYTADQVVVASGAYHRPIVPRMAERLPATIVQIQSSEYRNPAALPDGPVLVVGSGQSGAQIAEDLHLAGRKVFLAVGDAPRCARFYRGRDVVDWLADMQYYDMPVDAHPLREGVRDNTNHYVTGRDGGRDIDLRRFAAEGMELYGRLEDFAGGQLRFSADLSAQLDSADDTYNRINASIDAHIEKNGIAAPPATRYEPVWRPAGERTALDLAASGIASVVWCIGFTPDFSWLDAPVFNGRGYPAHRRGVTPVPGLYFVGLPWLYTWGSGRFSGVARDAAHIVEQIQAGTTAARRSAESLAA</sequence>
<dbReference type="GO" id="GO:0050660">
    <property type="term" value="F:flavin adenine dinucleotide binding"/>
    <property type="evidence" value="ECO:0007669"/>
    <property type="project" value="TreeGrafter"/>
</dbReference>
<dbReference type="PRINTS" id="PR00469">
    <property type="entry name" value="PNDRDTASEII"/>
</dbReference>
<accession>B9BNV5</accession>
<gene>
    <name evidence="2" type="ORF">BURMUCGD2_6375</name>
</gene>
<name>B9BNV5_9BURK</name>
<dbReference type="AlphaFoldDB" id="B9BNV5"/>
<dbReference type="InterPro" id="IPR050982">
    <property type="entry name" value="Auxin_biosynth/cation_transpt"/>
</dbReference>
<evidence type="ECO:0000256" key="1">
    <source>
        <dbReference type="ARBA" id="ARBA00023002"/>
    </source>
</evidence>
<dbReference type="Pfam" id="PF13738">
    <property type="entry name" value="Pyr_redox_3"/>
    <property type="match status" value="1"/>
</dbReference>
<dbReference type="Gene3D" id="3.50.50.60">
    <property type="entry name" value="FAD/NAD(P)-binding domain"/>
    <property type="match status" value="2"/>
</dbReference>
<dbReference type="PANTHER" id="PTHR43539:SF78">
    <property type="entry name" value="FLAVIN-CONTAINING MONOOXYGENASE"/>
    <property type="match status" value="1"/>
</dbReference>
<keyword evidence="1" id="KW-0560">Oxidoreductase</keyword>
<evidence type="ECO:0000313" key="3">
    <source>
        <dbReference type="Proteomes" id="UP000004535"/>
    </source>
</evidence>
<dbReference type="NCBIfam" id="TIGR04046">
    <property type="entry name" value="MSMEG_0569_nitr"/>
    <property type="match status" value="1"/>
</dbReference>
<dbReference type="SUPFAM" id="SSF51905">
    <property type="entry name" value="FAD/NAD(P)-binding domain"/>
    <property type="match status" value="2"/>
</dbReference>
<dbReference type="Proteomes" id="UP000004535">
    <property type="component" value="Unassembled WGS sequence"/>
</dbReference>